<evidence type="ECO:0000256" key="6">
    <source>
        <dbReference type="ARBA" id="ARBA00022801"/>
    </source>
</evidence>
<keyword evidence="6" id="KW-0378">Hydrolase</keyword>
<evidence type="ECO:0000256" key="5">
    <source>
        <dbReference type="ARBA" id="ARBA00022525"/>
    </source>
</evidence>
<sequence>MKKLSSYIFFVLLNILIAGADDNVSTIFIRLFKRDGSYLDANILNRTELVTMGKHLRRNRNTVFFIHGFTESINSNDVLIVTNTYLQATNDNVLAVDYQQIAGLPYVIGVTMIEVVAKAVGGALNILASSGMNSKTLHVIGHSLGAQIAGVLPENINFRLIRITGLDPAGPLFYIINHRLTSEDADFVDIIHTDAGAYGIALNSGHVDFYPNGGHRPQPGCSLINIPLSAPDFCSHQRSYIFYSESVKNHKAFIGKCQGDCSSDLVPMGFITPNNTRGVYSLTTNAESPFGLGMKGV</sequence>
<dbReference type="SUPFAM" id="SSF53474">
    <property type="entry name" value="alpha/beta-Hydrolases"/>
    <property type="match status" value="1"/>
</dbReference>
<proteinExistence type="inferred from homology"/>
<evidence type="ECO:0000259" key="10">
    <source>
        <dbReference type="Pfam" id="PF00151"/>
    </source>
</evidence>
<keyword evidence="11" id="KW-1185">Reference proteome</keyword>
<dbReference type="AlphaFoldDB" id="A0A6J3JWI4"/>
<evidence type="ECO:0000256" key="1">
    <source>
        <dbReference type="ARBA" id="ARBA00000111"/>
    </source>
</evidence>
<dbReference type="Pfam" id="PF00151">
    <property type="entry name" value="Lipase"/>
    <property type="match status" value="1"/>
</dbReference>
<evidence type="ECO:0000256" key="8">
    <source>
        <dbReference type="RuleBase" id="RU004262"/>
    </source>
</evidence>
<evidence type="ECO:0000313" key="11">
    <source>
        <dbReference type="Proteomes" id="UP000504631"/>
    </source>
</evidence>
<dbReference type="InterPro" id="IPR000734">
    <property type="entry name" value="TAG_lipase"/>
</dbReference>
<dbReference type="InterPro" id="IPR013818">
    <property type="entry name" value="Lipase"/>
</dbReference>
<feature type="signal peptide" evidence="9">
    <location>
        <begin position="1"/>
        <end position="20"/>
    </location>
</feature>
<dbReference type="EC" id="3.1.1.32" evidence="4"/>
<evidence type="ECO:0000256" key="2">
    <source>
        <dbReference type="ARBA" id="ARBA00004613"/>
    </source>
</evidence>
<evidence type="ECO:0000256" key="9">
    <source>
        <dbReference type="SAM" id="SignalP"/>
    </source>
</evidence>
<feature type="domain" description="Lipase" evidence="10">
    <location>
        <begin position="55"/>
        <end position="255"/>
    </location>
</feature>
<protein>
    <recommendedName>
        <fullName evidence="4">phospholipase A1</fullName>
        <ecNumber evidence="4">3.1.1.32</ecNumber>
    </recommendedName>
</protein>
<dbReference type="PANTHER" id="PTHR11610:SF173">
    <property type="entry name" value="LIPASE DOMAIN-CONTAINING PROTEIN-RELATED"/>
    <property type="match status" value="1"/>
</dbReference>
<evidence type="ECO:0000256" key="3">
    <source>
        <dbReference type="ARBA" id="ARBA00010701"/>
    </source>
</evidence>
<dbReference type="GO" id="GO:0016042">
    <property type="term" value="P:lipid catabolic process"/>
    <property type="evidence" value="ECO:0007669"/>
    <property type="project" value="TreeGrafter"/>
</dbReference>
<evidence type="ECO:0000256" key="4">
    <source>
        <dbReference type="ARBA" id="ARBA00013179"/>
    </source>
</evidence>
<evidence type="ECO:0000313" key="12">
    <source>
        <dbReference type="RefSeq" id="XP_033345212.1"/>
    </source>
</evidence>
<dbReference type="GO" id="GO:0005615">
    <property type="term" value="C:extracellular space"/>
    <property type="evidence" value="ECO:0007669"/>
    <property type="project" value="TreeGrafter"/>
</dbReference>
<keyword evidence="5" id="KW-0964">Secreted</keyword>
<feature type="chain" id="PRO_5026654669" description="phospholipase A1" evidence="9">
    <location>
        <begin position="21"/>
        <end position="297"/>
    </location>
</feature>
<dbReference type="PANTHER" id="PTHR11610">
    <property type="entry name" value="LIPASE"/>
    <property type="match status" value="1"/>
</dbReference>
<dbReference type="GO" id="GO:0017171">
    <property type="term" value="F:serine hydrolase activity"/>
    <property type="evidence" value="ECO:0007669"/>
    <property type="project" value="TreeGrafter"/>
</dbReference>
<dbReference type="Gene3D" id="3.40.50.1820">
    <property type="entry name" value="alpha/beta hydrolase"/>
    <property type="match status" value="1"/>
</dbReference>
<organism evidence="11 12">
    <name type="scientific">Bombus vosnesenskii</name>
    <dbReference type="NCBI Taxonomy" id="207650"/>
    <lineage>
        <taxon>Eukaryota</taxon>
        <taxon>Metazoa</taxon>
        <taxon>Ecdysozoa</taxon>
        <taxon>Arthropoda</taxon>
        <taxon>Hexapoda</taxon>
        <taxon>Insecta</taxon>
        <taxon>Pterygota</taxon>
        <taxon>Neoptera</taxon>
        <taxon>Endopterygota</taxon>
        <taxon>Hymenoptera</taxon>
        <taxon>Apocrita</taxon>
        <taxon>Aculeata</taxon>
        <taxon>Apoidea</taxon>
        <taxon>Anthophila</taxon>
        <taxon>Apidae</taxon>
        <taxon>Bombus</taxon>
        <taxon>Pyrobombus</taxon>
    </lineage>
</organism>
<dbReference type="InterPro" id="IPR029058">
    <property type="entry name" value="AB_hydrolase_fold"/>
</dbReference>
<evidence type="ECO:0000256" key="7">
    <source>
        <dbReference type="ARBA" id="ARBA00023157"/>
    </source>
</evidence>
<comment type="subcellular location">
    <subcellularLocation>
        <location evidence="2">Secreted</location>
    </subcellularLocation>
</comment>
<dbReference type="Proteomes" id="UP000504631">
    <property type="component" value="Unplaced"/>
</dbReference>
<gene>
    <name evidence="12" type="primary">LOC117231169</name>
</gene>
<accession>A0A6J3JWI4</accession>
<reference evidence="12" key="1">
    <citation type="submission" date="2025-08" db="UniProtKB">
        <authorList>
            <consortium name="RefSeq"/>
        </authorList>
    </citation>
    <scope>IDENTIFICATION</scope>
    <source>
        <tissue evidence="12">Muscle</tissue>
    </source>
</reference>
<dbReference type="KEGG" id="bvk:117231169"/>
<keyword evidence="9" id="KW-0732">Signal</keyword>
<dbReference type="RefSeq" id="XP_033345212.1">
    <property type="nucleotide sequence ID" value="XM_033489321.1"/>
</dbReference>
<comment type="similarity">
    <text evidence="3 8">Belongs to the AB hydrolase superfamily. Lipase family.</text>
</comment>
<dbReference type="PRINTS" id="PR00821">
    <property type="entry name" value="TAGLIPASE"/>
</dbReference>
<dbReference type="GeneID" id="117231169"/>
<name>A0A6J3JWI4_9HYME</name>
<keyword evidence="7" id="KW-1015">Disulfide bond</keyword>
<dbReference type="GO" id="GO:0008970">
    <property type="term" value="F:phospholipase A1 activity"/>
    <property type="evidence" value="ECO:0007669"/>
    <property type="project" value="UniProtKB-EC"/>
</dbReference>
<comment type="catalytic activity">
    <reaction evidence="1">
        <text>a 1,2-diacyl-sn-glycero-3-phosphocholine + H2O = a 2-acyl-sn-glycero-3-phosphocholine + a fatty acid + H(+)</text>
        <dbReference type="Rhea" id="RHEA:18689"/>
        <dbReference type="ChEBI" id="CHEBI:15377"/>
        <dbReference type="ChEBI" id="CHEBI:15378"/>
        <dbReference type="ChEBI" id="CHEBI:28868"/>
        <dbReference type="ChEBI" id="CHEBI:57643"/>
        <dbReference type="ChEBI" id="CHEBI:57875"/>
        <dbReference type="EC" id="3.1.1.32"/>
    </reaction>
</comment>